<dbReference type="EMBL" id="FUKQ01000052">
    <property type="protein sequence ID" value="SJN43303.1"/>
    <property type="molecule type" value="Genomic_DNA"/>
</dbReference>
<protein>
    <recommendedName>
        <fullName evidence="1">DUF1707 domain-containing protein</fullName>
    </recommendedName>
</protein>
<sequence length="209" mass="21887">MSEASPVPRGVRVGDQDRQQAVDRLADGYQQGMLTLDEFTDRTEQAWSATWTKDLQGLLEDLPLAEPSHPSQGLAPITHRPPVVRGDGATGLPMTFALMSGADRSGDWTAAGTHTAVAIMGGVSLDLREAGFTQPETTIMAVAIMGGIEVIVPPHVRVRVHGLPVMGGFGSEGAVDPASLPADAPLVVVKGVAVMGGVGIKRLDYDEEA</sequence>
<keyword evidence="3" id="KW-1185">Reference proteome</keyword>
<dbReference type="AlphaFoldDB" id="A0A1R4KGY0"/>
<gene>
    <name evidence="2" type="ORF">FM114_14185</name>
</gene>
<dbReference type="Proteomes" id="UP000188342">
    <property type="component" value="Unassembled WGS sequence"/>
</dbReference>
<organism evidence="2 3">
    <name type="scientific">Luteococcus japonicus LSP_Lj1</name>
    <dbReference type="NCBI Taxonomy" id="1255658"/>
    <lineage>
        <taxon>Bacteria</taxon>
        <taxon>Bacillati</taxon>
        <taxon>Actinomycetota</taxon>
        <taxon>Actinomycetes</taxon>
        <taxon>Propionibacteriales</taxon>
        <taxon>Propionibacteriaceae</taxon>
        <taxon>Luteococcus</taxon>
    </lineage>
</organism>
<feature type="domain" description="DUF1707" evidence="1">
    <location>
        <begin position="11"/>
        <end position="63"/>
    </location>
</feature>
<evidence type="ECO:0000313" key="2">
    <source>
        <dbReference type="EMBL" id="SJN43303.1"/>
    </source>
</evidence>
<dbReference type="Pfam" id="PF08044">
    <property type="entry name" value="DUF1707"/>
    <property type="match status" value="1"/>
</dbReference>
<dbReference type="PANTHER" id="PTHR40763:SF4">
    <property type="entry name" value="DUF1707 DOMAIN-CONTAINING PROTEIN"/>
    <property type="match status" value="1"/>
</dbReference>
<reference evidence="2 3" key="1">
    <citation type="submission" date="2017-02" db="EMBL/GenBank/DDBJ databases">
        <authorList>
            <person name="Peterson S.W."/>
        </authorList>
    </citation>
    <scope>NUCLEOTIDE SEQUENCE [LARGE SCALE GENOMIC DNA]</scope>
    <source>
        <strain evidence="2 3">LSP_Lj1</strain>
    </source>
</reference>
<name>A0A1R4KGY0_9ACTN</name>
<dbReference type="PANTHER" id="PTHR40763">
    <property type="entry name" value="MEMBRANE PROTEIN-RELATED"/>
    <property type="match status" value="1"/>
</dbReference>
<evidence type="ECO:0000313" key="3">
    <source>
        <dbReference type="Proteomes" id="UP000188342"/>
    </source>
</evidence>
<dbReference type="InterPro" id="IPR012551">
    <property type="entry name" value="DUF1707_SHOCT-like"/>
</dbReference>
<evidence type="ECO:0000259" key="1">
    <source>
        <dbReference type="Pfam" id="PF08044"/>
    </source>
</evidence>
<dbReference type="OrthoDB" id="4772576at2"/>
<dbReference type="STRING" id="1255658.FM114_14185"/>
<dbReference type="RefSeq" id="WP_094765791.1">
    <property type="nucleotide sequence ID" value="NZ_FUKQ01000052.1"/>
</dbReference>
<accession>A0A1R4KGY0</accession>
<proteinExistence type="predicted"/>